<dbReference type="GO" id="GO:0019684">
    <property type="term" value="P:photosynthesis, light reaction"/>
    <property type="evidence" value="ECO:0007669"/>
    <property type="project" value="UniProtKB-UniRule"/>
</dbReference>
<comment type="subunit">
    <text evidence="9">NDH is composed of at least 16 different subunits, 5 of which are encoded in the nucleus.</text>
</comment>
<keyword evidence="9" id="KW-0793">Thylakoid</keyword>
<evidence type="ECO:0000256" key="6">
    <source>
        <dbReference type="ARBA" id="ARBA00022989"/>
    </source>
</evidence>
<keyword evidence="11" id="KW-0150">Chloroplast</keyword>
<evidence type="ECO:0000256" key="3">
    <source>
        <dbReference type="ARBA" id="ARBA00008472"/>
    </source>
</evidence>
<dbReference type="PANTHER" id="PTHR11058">
    <property type="entry name" value="NADH-UBIQUINONE OXIDOREDUCTASE CHAIN 3"/>
    <property type="match status" value="1"/>
</dbReference>
<comment type="subcellular location">
    <subcellularLocation>
        <location evidence="2">Mitochondrion membrane</location>
        <topology evidence="2">Multi-pass membrane protein</topology>
    </subcellularLocation>
    <subcellularLocation>
        <location evidence="9">Plastid</location>
        <location evidence="9">Chloroplast thylakoid membrane</location>
        <topology evidence="9">Multi-pass membrane protein</topology>
    </subcellularLocation>
</comment>
<gene>
    <name evidence="9 11" type="primary">ndhC</name>
</gene>
<comment type="function">
    <text evidence="9">NDH shuttles electrons from NAD(P)H:plastoquinone, via FMN and iron-sulfur (Fe-S) centers, to quinones in the photosynthetic chain and possibly in a chloroplast respiratory chain. The immediate electron acceptor for the enzyme in this species is believed to be plastoquinone. Couples the redox reaction to proton translocation, and thus conserves the redox energy in a proton gradient.</text>
</comment>
<proteinExistence type="inferred from homology"/>
<evidence type="ECO:0000256" key="2">
    <source>
        <dbReference type="ARBA" id="ARBA00004225"/>
    </source>
</evidence>
<dbReference type="GeneID" id="19523732"/>
<comment type="function">
    <text evidence="1">Core subunit of the mitochondrial membrane respiratory chain NADH dehydrogenase (Complex I) that is believed to belong to the minimal assembly required for catalysis. Complex I functions in the transfer of electrons from NADH to the respiratory chain. The immediate electron acceptor for the enzyme is believed to be ubiquinone.</text>
</comment>
<dbReference type="GO" id="GO:0030964">
    <property type="term" value="C:NADH dehydrogenase complex"/>
    <property type="evidence" value="ECO:0007669"/>
    <property type="project" value="TreeGrafter"/>
</dbReference>
<dbReference type="InterPro" id="IPR038430">
    <property type="entry name" value="NDAH_ubi_oxred_su3_sf"/>
</dbReference>
<dbReference type="GO" id="GO:0031966">
    <property type="term" value="C:mitochondrial membrane"/>
    <property type="evidence" value="ECO:0007669"/>
    <property type="project" value="UniProtKB-SubCell"/>
</dbReference>
<keyword evidence="9 10" id="KW-0520">NAD</keyword>
<keyword evidence="6 9" id="KW-1133">Transmembrane helix</keyword>
<dbReference type="AlphaFoldDB" id="A0A024B2W2"/>
<evidence type="ECO:0000313" key="11">
    <source>
        <dbReference type="EMBL" id="AHZ10964.1"/>
    </source>
</evidence>
<protein>
    <recommendedName>
        <fullName evidence="9">NAD(P)H-quinone oxidoreductase subunit 3, chloroplastic</fullName>
        <ecNumber evidence="9">7.1.1.-</ecNumber>
    </recommendedName>
    <alternativeName>
        <fullName evidence="9">NAD(P)H dehydrogenase subunit 3</fullName>
    </alternativeName>
    <alternativeName>
        <fullName evidence="9">NADH-plastoquinone oxidoreductase subunit 3</fullName>
    </alternativeName>
</protein>
<keyword evidence="11" id="KW-0934">Plastid</keyword>
<evidence type="ECO:0000256" key="9">
    <source>
        <dbReference type="HAMAP-Rule" id="MF_01394"/>
    </source>
</evidence>
<dbReference type="GO" id="GO:0009535">
    <property type="term" value="C:chloroplast thylakoid membrane"/>
    <property type="evidence" value="ECO:0007669"/>
    <property type="project" value="UniProtKB-SubCell"/>
</dbReference>
<dbReference type="Pfam" id="PF00507">
    <property type="entry name" value="Oxidored_q4"/>
    <property type="match status" value="1"/>
</dbReference>
<evidence type="ECO:0000256" key="10">
    <source>
        <dbReference type="RuleBase" id="RU003641"/>
    </source>
</evidence>
<evidence type="ECO:0000256" key="1">
    <source>
        <dbReference type="ARBA" id="ARBA00003257"/>
    </source>
</evidence>
<evidence type="ECO:0000256" key="5">
    <source>
        <dbReference type="ARBA" id="ARBA00022692"/>
    </source>
</evidence>
<accession>A0A024B2W2</accession>
<dbReference type="GO" id="GO:0008137">
    <property type="term" value="F:NADH dehydrogenase (ubiquinone) activity"/>
    <property type="evidence" value="ECO:0007669"/>
    <property type="project" value="UniProtKB-EC"/>
</dbReference>
<keyword evidence="4 9" id="KW-0813">Transport</keyword>
<dbReference type="InterPro" id="IPR023043">
    <property type="entry name" value="NAD(P)H_OxRDtase_bac/plastid"/>
</dbReference>
<keyword evidence="9 10" id="KW-0618">Plastoquinone</keyword>
<sequence length="120" mass="13709">MNHFPIHGPFVAFLSLLCLVPPGAVAISWFLAPRTQGAEKRTTYESGIEPVGEAWIQFSVRYYMYALVFVIFDVETMFLYPWAVVFDRVGALALLEVCLFLFILLIGLVYAWRKGALEWL</sequence>
<comment type="catalytic activity">
    <reaction evidence="9 10">
        <text>a plastoquinone + NADPH + (n+1) H(+)(in) = a plastoquinol + NADP(+) + n H(+)(out)</text>
        <dbReference type="Rhea" id="RHEA:42612"/>
        <dbReference type="Rhea" id="RHEA-COMP:9561"/>
        <dbReference type="Rhea" id="RHEA-COMP:9562"/>
        <dbReference type="ChEBI" id="CHEBI:15378"/>
        <dbReference type="ChEBI" id="CHEBI:17757"/>
        <dbReference type="ChEBI" id="CHEBI:57783"/>
        <dbReference type="ChEBI" id="CHEBI:58349"/>
        <dbReference type="ChEBI" id="CHEBI:62192"/>
    </reaction>
</comment>
<dbReference type="EC" id="7.1.1.-" evidence="9"/>
<keyword evidence="5 9" id="KW-0812">Transmembrane</keyword>
<dbReference type="RefSeq" id="YP_009033582.1">
    <property type="nucleotide sequence ID" value="NC_024167.1"/>
</dbReference>
<feature type="transmembrane region" description="Helical" evidence="9">
    <location>
        <begin position="62"/>
        <end position="83"/>
    </location>
</feature>
<evidence type="ECO:0000256" key="7">
    <source>
        <dbReference type="ARBA" id="ARBA00023136"/>
    </source>
</evidence>
<keyword evidence="9 10" id="KW-0521">NADP</keyword>
<dbReference type="GO" id="GO:0016655">
    <property type="term" value="F:oxidoreductase activity, acting on NAD(P)H, quinone or similar compound as acceptor"/>
    <property type="evidence" value="ECO:0007669"/>
    <property type="project" value="UniProtKB-UniRule"/>
</dbReference>
<feature type="transmembrane region" description="Helical" evidence="9">
    <location>
        <begin position="6"/>
        <end position="32"/>
    </location>
</feature>
<keyword evidence="9 10" id="KW-0874">Quinone</keyword>
<dbReference type="EMBL" id="KJ461680">
    <property type="protein sequence ID" value="AHZ10964.1"/>
    <property type="molecule type" value="Genomic_DNA"/>
</dbReference>
<evidence type="ECO:0000256" key="4">
    <source>
        <dbReference type="ARBA" id="ARBA00022448"/>
    </source>
</evidence>
<dbReference type="Gene3D" id="1.20.58.1610">
    <property type="entry name" value="NADH:ubiquinone/plastoquinone oxidoreductase, chain 3"/>
    <property type="match status" value="1"/>
</dbReference>
<comment type="similarity">
    <text evidence="3 9 10">Belongs to the complex I subunit 3 family.</text>
</comment>
<name>A0A024B2W2_KLEFL</name>
<dbReference type="HAMAP" id="MF_01394">
    <property type="entry name" value="NDH1_NuoA"/>
    <property type="match status" value="1"/>
</dbReference>
<keyword evidence="9 10" id="KW-1278">Translocase</keyword>
<dbReference type="InterPro" id="IPR000440">
    <property type="entry name" value="NADH_UbQ/plastoQ_OxRdtase_su3"/>
</dbReference>
<comment type="catalytic activity">
    <reaction evidence="9 10">
        <text>a plastoquinone + NADH + (n+1) H(+)(in) = a plastoquinol + NAD(+) + n H(+)(out)</text>
        <dbReference type="Rhea" id="RHEA:42608"/>
        <dbReference type="Rhea" id="RHEA-COMP:9561"/>
        <dbReference type="Rhea" id="RHEA-COMP:9562"/>
        <dbReference type="ChEBI" id="CHEBI:15378"/>
        <dbReference type="ChEBI" id="CHEBI:17757"/>
        <dbReference type="ChEBI" id="CHEBI:57540"/>
        <dbReference type="ChEBI" id="CHEBI:57945"/>
        <dbReference type="ChEBI" id="CHEBI:62192"/>
    </reaction>
</comment>
<dbReference type="PANTHER" id="PTHR11058:SF9">
    <property type="entry name" value="NADH-UBIQUINONE OXIDOREDUCTASE CHAIN 3"/>
    <property type="match status" value="1"/>
</dbReference>
<geneLocation type="chloroplast" evidence="11"/>
<organism evidence="11">
    <name type="scientific">Klebsormidium flaccidum</name>
    <name type="common">Filamentous green alga</name>
    <name type="synonym">Ulothrix flaccida</name>
    <dbReference type="NCBI Taxonomy" id="3175"/>
    <lineage>
        <taxon>Eukaryota</taxon>
        <taxon>Viridiplantae</taxon>
        <taxon>Streptophyta</taxon>
        <taxon>Klebsormidiophyceae</taxon>
        <taxon>Klebsormidiales</taxon>
        <taxon>Klebsormidiaceae</taxon>
        <taxon>Klebsormidium</taxon>
    </lineage>
</organism>
<evidence type="ECO:0000256" key="8">
    <source>
        <dbReference type="ARBA" id="ARBA00049551"/>
    </source>
</evidence>
<dbReference type="GO" id="GO:0048038">
    <property type="term" value="F:quinone binding"/>
    <property type="evidence" value="ECO:0007669"/>
    <property type="project" value="UniProtKB-KW"/>
</dbReference>
<comment type="catalytic activity">
    <reaction evidence="8">
        <text>a ubiquinone + NADH + 5 H(+)(in) = a ubiquinol + NAD(+) + 4 H(+)(out)</text>
        <dbReference type="Rhea" id="RHEA:29091"/>
        <dbReference type="Rhea" id="RHEA-COMP:9565"/>
        <dbReference type="Rhea" id="RHEA-COMP:9566"/>
        <dbReference type="ChEBI" id="CHEBI:15378"/>
        <dbReference type="ChEBI" id="CHEBI:16389"/>
        <dbReference type="ChEBI" id="CHEBI:17976"/>
        <dbReference type="ChEBI" id="CHEBI:57540"/>
        <dbReference type="ChEBI" id="CHEBI:57945"/>
        <dbReference type="EC" id="7.1.1.2"/>
    </reaction>
</comment>
<keyword evidence="7 9" id="KW-0472">Membrane</keyword>
<reference evidence="11" key="1">
    <citation type="journal article" date="2014" name="Genome Biol. Evol.">
        <title>Analyses of charophyte chloroplast genomes help characterize the ancestral chloroplast genome of land plants.</title>
        <authorList>
            <person name="Civan P."/>
            <person name="Foster P.G."/>
            <person name="Embley M.T."/>
            <person name="Seneca A."/>
            <person name="Cox C.J."/>
        </authorList>
    </citation>
    <scope>NUCLEOTIDE SEQUENCE</scope>
</reference>
<feature type="transmembrane region" description="Helical" evidence="9">
    <location>
        <begin position="89"/>
        <end position="112"/>
    </location>
</feature>